<proteinExistence type="predicted"/>
<dbReference type="EMBL" id="LWDX02015310">
    <property type="protein sequence ID" value="OEL34461.1"/>
    <property type="molecule type" value="Genomic_DNA"/>
</dbReference>
<name>A0A1E5WAN6_9POAL</name>
<reference evidence="1 2" key="1">
    <citation type="submission" date="2016-09" db="EMBL/GenBank/DDBJ databases">
        <title>The draft genome of Dichanthelium oligosanthes: A C3 panicoid grass species.</title>
        <authorList>
            <person name="Studer A.J."/>
            <person name="Schnable J.C."/>
            <person name="Brutnell T.P."/>
        </authorList>
    </citation>
    <scope>NUCLEOTIDE SEQUENCE [LARGE SCALE GENOMIC DNA]</scope>
    <source>
        <strain evidence="2">cv. Kellogg 1175</strain>
        <tissue evidence="1">Leaf</tissue>
    </source>
</reference>
<evidence type="ECO:0000313" key="1">
    <source>
        <dbReference type="EMBL" id="OEL34461.1"/>
    </source>
</evidence>
<organism evidence="1 2">
    <name type="scientific">Dichanthelium oligosanthes</name>
    <dbReference type="NCBI Taxonomy" id="888268"/>
    <lineage>
        <taxon>Eukaryota</taxon>
        <taxon>Viridiplantae</taxon>
        <taxon>Streptophyta</taxon>
        <taxon>Embryophyta</taxon>
        <taxon>Tracheophyta</taxon>
        <taxon>Spermatophyta</taxon>
        <taxon>Magnoliopsida</taxon>
        <taxon>Liliopsida</taxon>
        <taxon>Poales</taxon>
        <taxon>Poaceae</taxon>
        <taxon>PACMAD clade</taxon>
        <taxon>Panicoideae</taxon>
        <taxon>Panicodae</taxon>
        <taxon>Paniceae</taxon>
        <taxon>Dichantheliinae</taxon>
        <taxon>Dichanthelium</taxon>
    </lineage>
</organism>
<dbReference type="PANTHER" id="PTHR45125">
    <property type="entry name" value="F21J9.4-RELATED"/>
    <property type="match status" value="1"/>
</dbReference>
<keyword evidence="2" id="KW-1185">Reference proteome</keyword>
<accession>A0A1E5WAN6</accession>
<dbReference type="AlphaFoldDB" id="A0A1E5WAN6"/>
<evidence type="ECO:0000313" key="2">
    <source>
        <dbReference type="Proteomes" id="UP000095767"/>
    </source>
</evidence>
<protein>
    <submittedName>
        <fullName evidence="1">Uncharacterized protein</fullName>
    </submittedName>
</protein>
<dbReference type="Proteomes" id="UP000095767">
    <property type="component" value="Unassembled WGS sequence"/>
</dbReference>
<sequence>MNFYLNMIQASSSQPPPPVEIPAPHTAIHGQNPAVQPPLKQTRRKTPATKTKCSNFTIPEDQTLVSCWLNASLDPITANGQRKGSFWKTVVRIYTAQKGDNVLVRSLQSPEGRWSEIKEQVGKFEAYYNHVINEKRNGYVDDDRGTPYRPGRHAYGPGWVEYSEGIWCGARRRT</sequence>
<comment type="caution">
    <text evidence="1">The sequence shown here is derived from an EMBL/GenBank/DDBJ whole genome shotgun (WGS) entry which is preliminary data.</text>
</comment>
<dbReference type="OrthoDB" id="1109465at2759"/>
<gene>
    <name evidence="1" type="ORF">BAE44_0004520</name>
</gene>
<dbReference type="PANTHER" id="PTHR45125:SF3">
    <property type="entry name" value="NO-APICAL-MERISTEM-ASSOCIATED CARBOXY-TERMINAL DOMAIN PROTEIN"/>
    <property type="match status" value="1"/>
</dbReference>